<feature type="transmembrane region" description="Helical" evidence="5">
    <location>
        <begin position="148"/>
        <end position="171"/>
    </location>
</feature>
<feature type="transmembrane region" description="Helical" evidence="5">
    <location>
        <begin position="20"/>
        <end position="45"/>
    </location>
</feature>
<dbReference type="Proteomes" id="UP000675121">
    <property type="component" value="Unassembled WGS sequence"/>
</dbReference>
<feature type="transmembrane region" description="Helical" evidence="5">
    <location>
        <begin position="269"/>
        <end position="294"/>
    </location>
</feature>
<dbReference type="Pfam" id="PF07690">
    <property type="entry name" value="MFS_1"/>
    <property type="match status" value="1"/>
</dbReference>
<evidence type="ECO:0000256" key="3">
    <source>
        <dbReference type="ARBA" id="ARBA00022989"/>
    </source>
</evidence>
<feature type="transmembrane region" description="Helical" evidence="5">
    <location>
        <begin position="89"/>
        <end position="110"/>
    </location>
</feature>
<dbReference type="GO" id="GO:0046943">
    <property type="term" value="F:carboxylic acid transmembrane transporter activity"/>
    <property type="evidence" value="ECO:0007669"/>
    <property type="project" value="TreeGrafter"/>
</dbReference>
<dbReference type="InterPro" id="IPR036259">
    <property type="entry name" value="MFS_trans_sf"/>
</dbReference>
<dbReference type="RefSeq" id="WP_236061362.1">
    <property type="nucleotide sequence ID" value="NZ_CAJNAS010000011.1"/>
</dbReference>
<evidence type="ECO:0000259" key="6">
    <source>
        <dbReference type="PROSITE" id="PS50850"/>
    </source>
</evidence>
<accession>A0A9N8QZW6</accession>
<keyword evidence="8" id="KW-1185">Reference proteome</keyword>
<dbReference type="SUPFAM" id="SSF103473">
    <property type="entry name" value="MFS general substrate transporter"/>
    <property type="match status" value="1"/>
</dbReference>
<dbReference type="Gene3D" id="1.20.1250.20">
    <property type="entry name" value="MFS general substrate transporter like domains"/>
    <property type="match status" value="2"/>
</dbReference>
<feature type="transmembrane region" description="Helical" evidence="5">
    <location>
        <begin position="57"/>
        <end position="82"/>
    </location>
</feature>
<proteinExistence type="predicted"/>
<feature type="transmembrane region" description="Helical" evidence="5">
    <location>
        <begin position="301"/>
        <end position="319"/>
    </location>
</feature>
<keyword evidence="2 5" id="KW-0812">Transmembrane</keyword>
<dbReference type="EMBL" id="CAJNAS010000011">
    <property type="protein sequence ID" value="CAE6914254.1"/>
    <property type="molecule type" value="Genomic_DNA"/>
</dbReference>
<evidence type="ECO:0000256" key="5">
    <source>
        <dbReference type="SAM" id="Phobius"/>
    </source>
</evidence>
<evidence type="ECO:0000313" key="8">
    <source>
        <dbReference type="Proteomes" id="UP000675121"/>
    </source>
</evidence>
<evidence type="ECO:0000256" key="1">
    <source>
        <dbReference type="ARBA" id="ARBA00004141"/>
    </source>
</evidence>
<dbReference type="InterPro" id="IPR011701">
    <property type="entry name" value="MFS"/>
</dbReference>
<dbReference type="AlphaFoldDB" id="A0A9N8QZW6"/>
<sequence>MKPVSPVQIASPLSVVDAKLWMLGLVCFCVMAVDGFDTASIAYVAPTLAREWNIAHAALTPAFVATSIGAVLGYVSSGALVARLGRRRLIVLAIVAFALLSLGTTLAGSIMSISVIRLVTAVCLGWAVPATISCIADHAGEQTRAAATIAATTGLSAGAGLGGLLASLLIAHHGWQSVFIAGGILPLALLPFVWVALGGTDHRQHADASSYGVVTQDSAKSSSIAALFHGQLVFQTIVIWSIAFVAFLVTYQFMFWVPTLLVSYGFSPASAALGSAANAIGGIAGNMALLLFVGRYGVQRSLMVTACLAIGCIVCLGLLTVEGSAVLLLIVGVGAGTTSACVGQATLAVMAYPPALRTTGVGCAAAAGRVGAVVGPAIGGILLTLGFAPQRIVLVSCLPIFLIVGLLAISQFQSRRAERVCAGID</sequence>
<evidence type="ECO:0000256" key="2">
    <source>
        <dbReference type="ARBA" id="ARBA00022692"/>
    </source>
</evidence>
<feature type="transmembrane region" description="Helical" evidence="5">
    <location>
        <begin position="177"/>
        <end position="197"/>
    </location>
</feature>
<feature type="transmembrane region" description="Helical" evidence="5">
    <location>
        <begin position="116"/>
        <end position="136"/>
    </location>
</feature>
<feature type="domain" description="Major facilitator superfamily (MFS) profile" evidence="6">
    <location>
        <begin position="23"/>
        <end position="416"/>
    </location>
</feature>
<dbReference type="InterPro" id="IPR020846">
    <property type="entry name" value="MFS_dom"/>
</dbReference>
<feature type="transmembrane region" description="Helical" evidence="5">
    <location>
        <begin position="361"/>
        <end position="385"/>
    </location>
</feature>
<feature type="transmembrane region" description="Helical" evidence="5">
    <location>
        <begin position="391"/>
        <end position="409"/>
    </location>
</feature>
<keyword evidence="3 5" id="KW-1133">Transmembrane helix</keyword>
<keyword evidence="4 5" id="KW-0472">Membrane</keyword>
<evidence type="ECO:0000256" key="4">
    <source>
        <dbReference type="ARBA" id="ARBA00023136"/>
    </source>
</evidence>
<organism evidence="7 8">
    <name type="scientific">Paraburkholderia domus</name>
    <dbReference type="NCBI Taxonomy" id="2793075"/>
    <lineage>
        <taxon>Bacteria</taxon>
        <taxon>Pseudomonadati</taxon>
        <taxon>Pseudomonadota</taxon>
        <taxon>Betaproteobacteria</taxon>
        <taxon>Burkholderiales</taxon>
        <taxon>Burkholderiaceae</taxon>
        <taxon>Paraburkholderia</taxon>
    </lineage>
</organism>
<gene>
    <name evidence="7" type="primary">mhbT</name>
    <name evidence="7" type="ORF">R70211_04105</name>
</gene>
<dbReference type="PANTHER" id="PTHR23508:SF10">
    <property type="entry name" value="CARBOXYLIC ACID TRANSPORTER PROTEIN HOMOLOG"/>
    <property type="match status" value="1"/>
</dbReference>
<dbReference type="PROSITE" id="PS50850">
    <property type="entry name" value="MFS"/>
    <property type="match status" value="1"/>
</dbReference>
<feature type="transmembrane region" description="Helical" evidence="5">
    <location>
        <begin position="325"/>
        <end position="349"/>
    </location>
</feature>
<reference evidence="7" key="1">
    <citation type="submission" date="2021-02" db="EMBL/GenBank/DDBJ databases">
        <authorList>
            <person name="Vanwijnsberghe S."/>
        </authorList>
    </citation>
    <scope>NUCLEOTIDE SEQUENCE</scope>
    <source>
        <strain evidence="7">R-70211</strain>
    </source>
</reference>
<protein>
    <submittedName>
        <fullName evidence="7">3-hydroxybenzoate transporter MhbT</fullName>
    </submittedName>
</protein>
<feature type="transmembrane region" description="Helical" evidence="5">
    <location>
        <begin position="237"/>
        <end position="257"/>
    </location>
</feature>
<name>A0A9N8QZW6_9BURK</name>
<dbReference type="PANTHER" id="PTHR23508">
    <property type="entry name" value="CARBOXYLIC ACID TRANSPORTER PROTEIN HOMOLOG"/>
    <property type="match status" value="1"/>
</dbReference>
<evidence type="ECO:0000313" key="7">
    <source>
        <dbReference type="EMBL" id="CAE6914254.1"/>
    </source>
</evidence>
<comment type="caution">
    <text evidence="7">The sequence shown here is derived from an EMBL/GenBank/DDBJ whole genome shotgun (WGS) entry which is preliminary data.</text>
</comment>
<dbReference type="GO" id="GO:0005886">
    <property type="term" value="C:plasma membrane"/>
    <property type="evidence" value="ECO:0007669"/>
    <property type="project" value="TreeGrafter"/>
</dbReference>
<comment type="subcellular location">
    <subcellularLocation>
        <location evidence="1">Membrane</location>
        <topology evidence="1">Multi-pass membrane protein</topology>
    </subcellularLocation>
</comment>